<dbReference type="PANTHER" id="PTHR34822">
    <property type="entry name" value="GRPB DOMAIN PROTEIN (AFU_ORTHOLOGUE AFUA_1G01530)"/>
    <property type="match status" value="1"/>
</dbReference>
<sequence>MHHIICGVNMDKVVLSEYNCCWKNKFLEESQKIKNAVNFTTIYIDHVGSTSVKGLSSKPIIDILISLCDWSAITKLADVLVRMGYDIDEKCDDTPRLFLKKYNEISSENYHVHICEPNCRWGRDMLVFKNELMTNTVFANQYVDLKKKLIKDYSGDIESYMKGKKTLIENKLIEINDEFGVDRMLSYQRAESNKAENLQIYMMLTQFIISLLAVISVYRSKGSELFWLAIIGFILIVVWFFLSQAQQRRRSAGDQARRVVLLMSGLKILPSAGQSLRINDSFNGEITSDTLRREEDHFATREKPGYKRLVEMIEESSYWTCYLQKASAKLMLVILFFLATIIFIVTGAAILSLNTNELISFSRSMIALMIFIISTDVLGLLISYRNASSSIGNIFNRVEGISAKGFLKSDALLLMADYNSAIEKAPATLPFVYILCQKKLNKKWRTYSEMKLKGE</sequence>
<accession>A0A2A5MEE5</accession>
<dbReference type="InterPro" id="IPR043519">
    <property type="entry name" value="NT_sf"/>
</dbReference>
<reference evidence="2 3" key="1">
    <citation type="submission" date="2017-09" db="EMBL/GenBank/DDBJ databases">
        <title>Mdr eskape-Ghana.</title>
        <authorList>
            <person name="Agyepong N."/>
            <person name="Janice J."/>
            <person name="Samuelsen O."/>
            <person name="Owusu-Ofori A."/>
            <person name="Sundsfjord A."/>
            <person name="Essack S."/>
            <person name="Pedersen T."/>
        </authorList>
    </citation>
    <scope>NUCLEOTIDE SEQUENCE [LARGE SCALE GENOMIC DNA]</scope>
    <source>
        <strain evidence="2 3">46</strain>
    </source>
</reference>
<dbReference type="AlphaFoldDB" id="A0A2A5MEE5"/>
<dbReference type="PANTHER" id="PTHR34822:SF1">
    <property type="entry name" value="GRPB FAMILY PROTEIN"/>
    <property type="match status" value="1"/>
</dbReference>
<gene>
    <name evidence="2" type="ORF">CP911_23150</name>
</gene>
<feature type="transmembrane region" description="Helical" evidence="1">
    <location>
        <begin position="198"/>
        <end position="219"/>
    </location>
</feature>
<dbReference type="Pfam" id="PF04229">
    <property type="entry name" value="GrpB"/>
    <property type="match status" value="1"/>
</dbReference>
<feature type="transmembrane region" description="Helical" evidence="1">
    <location>
        <begin position="225"/>
        <end position="242"/>
    </location>
</feature>
<feature type="transmembrane region" description="Helical" evidence="1">
    <location>
        <begin position="330"/>
        <end position="353"/>
    </location>
</feature>
<proteinExistence type="predicted"/>
<dbReference type="InterPro" id="IPR007344">
    <property type="entry name" value="GrpB/CoaE"/>
</dbReference>
<evidence type="ECO:0000313" key="2">
    <source>
        <dbReference type="EMBL" id="PCM59205.1"/>
    </source>
</evidence>
<comment type="caution">
    <text evidence="2">The sequence shown here is derived from an EMBL/GenBank/DDBJ whole genome shotgun (WGS) entry which is preliminary data.</text>
</comment>
<dbReference type="EMBL" id="NXHG01000018">
    <property type="protein sequence ID" value="PCM59205.1"/>
    <property type="molecule type" value="Genomic_DNA"/>
</dbReference>
<organism evidence="2 3">
    <name type="scientific">Klebsiella quasipneumoniae</name>
    <dbReference type="NCBI Taxonomy" id="1463165"/>
    <lineage>
        <taxon>Bacteria</taxon>
        <taxon>Pseudomonadati</taxon>
        <taxon>Pseudomonadota</taxon>
        <taxon>Gammaproteobacteria</taxon>
        <taxon>Enterobacterales</taxon>
        <taxon>Enterobacteriaceae</taxon>
        <taxon>Klebsiella/Raoultella group</taxon>
        <taxon>Klebsiella</taxon>
        <taxon>Klebsiella pneumoniae complex</taxon>
    </lineage>
</organism>
<keyword evidence="1" id="KW-1133">Transmembrane helix</keyword>
<dbReference type="SUPFAM" id="SSF81301">
    <property type="entry name" value="Nucleotidyltransferase"/>
    <property type="match status" value="1"/>
</dbReference>
<name>A0A2A5MEE5_9ENTR</name>
<keyword evidence="1" id="KW-0812">Transmembrane</keyword>
<keyword evidence="1" id="KW-0472">Membrane</keyword>
<evidence type="ECO:0000256" key="1">
    <source>
        <dbReference type="SAM" id="Phobius"/>
    </source>
</evidence>
<dbReference type="Gene3D" id="3.30.460.10">
    <property type="entry name" value="Beta Polymerase, domain 2"/>
    <property type="match status" value="1"/>
</dbReference>
<feature type="transmembrane region" description="Helical" evidence="1">
    <location>
        <begin position="365"/>
        <end position="384"/>
    </location>
</feature>
<dbReference type="Proteomes" id="UP000217648">
    <property type="component" value="Unassembled WGS sequence"/>
</dbReference>
<protein>
    <submittedName>
        <fullName evidence="2">GrpB family protein</fullName>
    </submittedName>
</protein>
<evidence type="ECO:0000313" key="3">
    <source>
        <dbReference type="Proteomes" id="UP000217648"/>
    </source>
</evidence>